<dbReference type="AlphaFoldDB" id="A0A1S3H695"/>
<evidence type="ECO:0000256" key="10">
    <source>
        <dbReference type="ARBA" id="ARBA00022753"/>
    </source>
</evidence>
<evidence type="ECO:0000256" key="16">
    <source>
        <dbReference type="ARBA" id="ARBA00024003"/>
    </source>
</evidence>
<evidence type="ECO:0000256" key="4">
    <source>
        <dbReference type="ARBA" id="ARBA00004412"/>
    </source>
</evidence>
<dbReference type="GO" id="GO:0008021">
    <property type="term" value="C:synaptic vesicle"/>
    <property type="evidence" value="ECO:0007669"/>
    <property type="project" value="UniProtKB-SubCell"/>
</dbReference>
<keyword evidence="9 18" id="KW-0812">Transmembrane</keyword>
<keyword evidence="13" id="KW-0333">Golgi apparatus</keyword>
<organism evidence="19 21">
    <name type="scientific">Lingula anatina</name>
    <name type="common">Brachiopod</name>
    <name type="synonym">Lingula unguis</name>
    <dbReference type="NCBI Taxonomy" id="7574"/>
    <lineage>
        <taxon>Eukaryota</taxon>
        <taxon>Metazoa</taxon>
        <taxon>Spiralia</taxon>
        <taxon>Lophotrochozoa</taxon>
        <taxon>Brachiopoda</taxon>
        <taxon>Linguliformea</taxon>
        <taxon>Lingulata</taxon>
        <taxon>Lingulida</taxon>
        <taxon>Linguloidea</taxon>
        <taxon>Lingulidae</taxon>
        <taxon>Lingula</taxon>
    </lineage>
</organism>
<dbReference type="GO" id="GO:0055037">
    <property type="term" value="C:recycling endosome"/>
    <property type="evidence" value="ECO:0007669"/>
    <property type="project" value="UniProtKB-SubCell"/>
</dbReference>
<evidence type="ECO:0000313" key="20">
    <source>
        <dbReference type="RefSeq" id="XP_013381000.1"/>
    </source>
</evidence>
<dbReference type="GO" id="GO:0005770">
    <property type="term" value="C:late endosome"/>
    <property type="evidence" value="ECO:0007669"/>
    <property type="project" value="UniProtKB-SubCell"/>
</dbReference>
<evidence type="ECO:0000256" key="1">
    <source>
        <dbReference type="ARBA" id="ARBA00004141"/>
    </source>
</evidence>
<dbReference type="GO" id="GO:0005794">
    <property type="term" value="C:Golgi apparatus"/>
    <property type="evidence" value="ECO:0007669"/>
    <property type="project" value="UniProtKB-SubCell"/>
</dbReference>
<evidence type="ECO:0000256" key="2">
    <source>
        <dbReference type="ARBA" id="ARBA00004172"/>
    </source>
</evidence>
<protein>
    <recommendedName>
        <fullName evidence="17">Transmembrane protein 230</fullName>
    </recommendedName>
</protein>
<evidence type="ECO:0000313" key="19">
    <source>
        <dbReference type="Proteomes" id="UP000085678"/>
    </source>
</evidence>
<evidence type="ECO:0000256" key="7">
    <source>
        <dbReference type="ARBA" id="ARBA00004603"/>
    </source>
</evidence>
<name>A0A1S3H695_LINAN</name>
<dbReference type="PANTHER" id="PTHR15664">
    <property type="entry name" value="C20ORF30 PROTEIN"/>
    <property type="match status" value="1"/>
</dbReference>
<evidence type="ECO:0000256" key="9">
    <source>
        <dbReference type="ARBA" id="ARBA00022692"/>
    </source>
</evidence>
<dbReference type="KEGG" id="lak:106152067"/>
<dbReference type="GO" id="GO:0016020">
    <property type="term" value="C:membrane"/>
    <property type="evidence" value="ECO:0007669"/>
    <property type="project" value="UniProtKB-SubCell"/>
</dbReference>
<dbReference type="GeneID" id="106152067"/>
<evidence type="ECO:0000313" key="21">
    <source>
        <dbReference type="RefSeq" id="XP_013381001.1"/>
    </source>
</evidence>
<dbReference type="InterPro" id="IPR044234">
    <property type="entry name" value="TMEM230"/>
</dbReference>
<dbReference type="GO" id="GO:0005769">
    <property type="term" value="C:early endosome"/>
    <property type="evidence" value="ECO:0007669"/>
    <property type="project" value="UniProtKB-SubCell"/>
</dbReference>
<keyword evidence="19" id="KW-1185">Reference proteome</keyword>
<evidence type="ECO:0000256" key="6">
    <source>
        <dbReference type="ARBA" id="ARBA00004601"/>
    </source>
</evidence>
<evidence type="ECO:0000256" key="15">
    <source>
        <dbReference type="ARBA" id="ARBA00023329"/>
    </source>
</evidence>
<comment type="subcellular location">
    <subcellularLocation>
        <location evidence="5">Cytoplasmic vesicle</location>
        <location evidence="5">Autophagosome</location>
    </subcellularLocation>
    <subcellularLocation>
        <location evidence="3">Cytoplasmic vesicle</location>
        <location evidence="3">Secretory vesicle</location>
        <location evidence="3">Synaptic vesicle</location>
    </subcellularLocation>
    <subcellularLocation>
        <location evidence="4">Early endosome</location>
    </subcellularLocation>
    <subcellularLocation>
        <location evidence="6">Golgi apparatus</location>
        <location evidence="6">trans-Golgi network</location>
    </subcellularLocation>
    <subcellularLocation>
        <location evidence="7">Late endosome</location>
    </subcellularLocation>
    <subcellularLocation>
        <location evidence="1">Membrane</location>
        <topology evidence="1">Multi-pass membrane protein</topology>
    </subcellularLocation>
    <subcellularLocation>
        <location evidence="2">Recycling endosome</location>
    </subcellularLocation>
</comment>
<dbReference type="PANTHER" id="PTHR15664:SF6">
    <property type="entry name" value="TRANSMEMBRANE PROTEIN 230"/>
    <property type="match status" value="1"/>
</dbReference>
<evidence type="ECO:0000256" key="18">
    <source>
        <dbReference type="SAM" id="Phobius"/>
    </source>
</evidence>
<evidence type="ECO:0000256" key="12">
    <source>
        <dbReference type="ARBA" id="ARBA00023018"/>
    </source>
</evidence>
<keyword evidence="11 18" id="KW-1133">Transmembrane helix</keyword>
<sequence length="117" mass="13088">MPTRMVVNNSSAQYHRLTKSSDDGFIDLQFVRPPPKVPWKAISLAVVLFVVGSILLTIGALLLSGTLIDQKYADRTWPVLILGLLMFIPGSYHVRLAFYAYQGYQGYSYSDIPDFGD</sequence>
<dbReference type="RefSeq" id="XP_013381001.1">
    <property type="nucleotide sequence ID" value="XM_013525547.1"/>
</dbReference>
<reference evidence="20 21" key="1">
    <citation type="submission" date="2025-04" db="UniProtKB">
        <authorList>
            <consortium name="RefSeq"/>
        </authorList>
    </citation>
    <scope>IDENTIFICATION</scope>
    <source>
        <tissue evidence="20 21">Gonads</tissue>
    </source>
</reference>
<dbReference type="RefSeq" id="XP_013381000.1">
    <property type="nucleotide sequence ID" value="XM_013525546.2"/>
</dbReference>
<evidence type="ECO:0000256" key="5">
    <source>
        <dbReference type="ARBA" id="ARBA00004419"/>
    </source>
</evidence>
<evidence type="ECO:0000256" key="13">
    <source>
        <dbReference type="ARBA" id="ARBA00023034"/>
    </source>
</evidence>
<accession>A0A1S3H695</accession>
<evidence type="ECO:0000256" key="17">
    <source>
        <dbReference type="ARBA" id="ARBA00024088"/>
    </source>
</evidence>
<evidence type="ECO:0000256" key="11">
    <source>
        <dbReference type="ARBA" id="ARBA00022989"/>
    </source>
</evidence>
<feature type="transmembrane region" description="Helical" evidence="18">
    <location>
        <begin position="79"/>
        <end position="101"/>
    </location>
</feature>
<proteinExistence type="inferred from homology"/>
<keyword evidence="14 18" id="KW-0472">Membrane</keyword>
<evidence type="ECO:0000256" key="14">
    <source>
        <dbReference type="ARBA" id="ARBA00023136"/>
    </source>
</evidence>
<keyword evidence="10" id="KW-0967">Endosome</keyword>
<comment type="similarity">
    <text evidence="8">Belongs to the TMEM134/TMEM230 family.</text>
</comment>
<keyword evidence="15" id="KW-0968">Cytoplasmic vesicle</keyword>
<evidence type="ECO:0000256" key="3">
    <source>
        <dbReference type="ARBA" id="ARBA00004234"/>
    </source>
</evidence>
<dbReference type="OrthoDB" id="5597044at2759"/>
<gene>
    <name evidence="20 21" type="primary">LOC106152067</name>
</gene>
<comment type="function">
    <text evidence="16">Involved in trafficking and recycling of synaptic vesicles.</text>
</comment>
<dbReference type="STRING" id="7574.A0A1S3H695"/>
<dbReference type="Proteomes" id="UP000085678">
    <property type="component" value="Unplaced"/>
</dbReference>
<keyword evidence="12" id="KW-0770">Synapse</keyword>
<dbReference type="GO" id="GO:0005776">
    <property type="term" value="C:autophagosome"/>
    <property type="evidence" value="ECO:0007669"/>
    <property type="project" value="UniProtKB-SubCell"/>
</dbReference>
<dbReference type="Pfam" id="PF05915">
    <property type="entry name" value="TMEM_230_134"/>
    <property type="match status" value="1"/>
</dbReference>
<evidence type="ECO:0000256" key="8">
    <source>
        <dbReference type="ARBA" id="ARBA00007743"/>
    </source>
</evidence>
<feature type="transmembrane region" description="Helical" evidence="18">
    <location>
        <begin position="41"/>
        <end position="67"/>
    </location>
</feature>
<dbReference type="InterPro" id="IPR008590">
    <property type="entry name" value="TMEM_230/134"/>
</dbReference>